<name>A0ABT2WPM0_9RHOB</name>
<dbReference type="PROSITE" id="PS51257">
    <property type="entry name" value="PROKAR_LIPOPROTEIN"/>
    <property type="match status" value="1"/>
</dbReference>
<dbReference type="RefSeq" id="WP_263387948.1">
    <property type="nucleotide sequence ID" value="NZ_JAOVQN010000007.1"/>
</dbReference>
<accession>A0ABT2WPM0</accession>
<gene>
    <name evidence="2" type="ORF">OEZ49_08725</name>
</gene>
<evidence type="ECO:0000256" key="1">
    <source>
        <dbReference type="SAM" id="SignalP"/>
    </source>
</evidence>
<sequence>MRPYFVALATFVVLSACGGSDAVFGTNPGDGGGGENPTNPIVPEPIAGSITSIAYDPDAQTLVVRGTGLDDVEFTDVYARKPSLDRPGYDAYAAQDGSLTRHFTAFVREIDGVYGAVIGSGVQFNTVIQGTQFGRDGIYVAPTTLPNGGVVTYAGNYIGVVNGNGSAEDLLPVTPGTDPSVLPGQVAEVTGDILINAGFGDTQNQVDGIIYNRRIIDFDQEIQDLSLRPTEITANGGFEGTVMTPDLRDVGEYAGLFSSQGATAVAGAIHAEDHIDAYDNEIEYGTFVLGVCGGANADPICTQPRP</sequence>
<evidence type="ECO:0000313" key="2">
    <source>
        <dbReference type="EMBL" id="MCU9837849.1"/>
    </source>
</evidence>
<keyword evidence="1" id="KW-0732">Signal</keyword>
<dbReference type="SUPFAM" id="SSF56925">
    <property type="entry name" value="OMPA-like"/>
    <property type="match status" value="1"/>
</dbReference>
<feature type="signal peptide" evidence="1">
    <location>
        <begin position="1"/>
        <end position="22"/>
    </location>
</feature>
<reference evidence="2 3" key="1">
    <citation type="submission" date="2022-10" db="EMBL/GenBank/DDBJ databases">
        <title>Ruegeria sp. nov., isolated from ocean surface water.</title>
        <authorList>
            <person name="He W."/>
            <person name="Wang L."/>
            <person name="Zhang D.-F."/>
        </authorList>
    </citation>
    <scope>NUCLEOTIDE SEQUENCE [LARGE SCALE GENOMIC DNA]</scope>
    <source>
        <strain evidence="2 3">WL0004</strain>
    </source>
</reference>
<dbReference type="Proteomes" id="UP001321014">
    <property type="component" value="Unassembled WGS sequence"/>
</dbReference>
<evidence type="ECO:0000313" key="3">
    <source>
        <dbReference type="Proteomes" id="UP001321014"/>
    </source>
</evidence>
<dbReference type="EMBL" id="JAOVQN010000007">
    <property type="protein sequence ID" value="MCU9837849.1"/>
    <property type="molecule type" value="Genomic_DNA"/>
</dbReference>
<comment type="caution">
    <text evidence="2">The sequence shown here is derived from an EMBL/GenBank/DDBJ whole genome shotgun (WGS) entry which is preliminary data.</text>
</comment>
<proteinExistence type="predicted"/>
<dbReference type="InterPro" id="IPR011250">
    <property type="entry name" value="OMP/PagP_B-barrel"/>
</dbReference>
<keyword evidence="3" id="KW-1185">Reference proteome</keyword>
<feature type="chain" id="PRO_5047018850" evidence="1">
    <location>
        <begin position="23"/>
        <end position="306"/>
    </location>
</feature>
<organism evidence="2 3">
    <name type="scientific">Ruegeria marisflavi</name>
    <dbReference type="NCBI Taxonomy" id="2984152"/>
    <lineage>
        <taxon>Bacteria</taxon>
        <taxon>Pseudomonadati</taxon>
        <taxon>Pseudomonadota</taxon>
        <taxon>Alphaproteobacteria</taxon>
        <taxon>Rhodobacterales</taxon>
        <taxon>Roseobacteraceae</taxon>
        <taxon>Ruegeria</taxon>
    </lineage>
</organism>
<protein>
    <submittedName>
        <fullName evidence="2">Thymidylate synthase</fullName>
    </submittedName>
</protein>